<dbReference type="EMBL" id="CAJNOE010000282">
    <property type="protein sequence ID" value="CAF1117042.1"/>
    <property type="molecule type" value="Genomic_DNA"/>
</dbReference>
<protein>
    <submittedName>
        <fullName evidence="1">Uncharacterized protein</fullName>
    </submittedName>
</protein>
<accession>A0A814Q8J9</accession>
<dbReference type="Proteomes" id="UP000663860">
    <property type="component" value="Unassembled WGS sequence"/>
</dbReference>
<evidence type="ECO:0000313" key="2">
    <source>
        <dbReference type="Proteomes" id="UP000663860"/>
    </source>
</evidence>
<comment type="caution">
    <text evidence="1">The sequence shown here is derived from an EMBL/GenBank/DDBJ whole genome shotgun (WGS) entry which is preliminary data.</text>
</comment>
<gene>
    <name evidence="1" type="ORF">IZO911_LOCUS23922</name>
</gene>
<reference evidence="1" key="1">
    <citation type="submission" date="2021-02" db="EMBL/GenBank/DDBJ databases">
        <authorList>
            <person name="Nowell W R."/>
        </authorList>
    </citation>
    <scope>NUCLEOTIDE SEQUENCE</scope>
</reference>
<sequence>MLRRTKQMLAMDARQMANSDSFVPVLLLSEENVEQCSQEQFLKIIANFDELCANRSIEERSQYVEQVYHRMLKILSQKTLIPLDHIIAVIKQFIIYYPSMAILTL</sequence>
<organism evidence="1 2">
    <name type="scientific">Adineta steineri</name>
    <dbReference type="NCBI Taxonomy" id="433720"/>
    <lineage>
        <taxon>Eukaryota</taxon>
        <taxon>Metazoa</taxon>
        <taxon>Spiralia</taxon>
        <taxon>Gnathifera</taxon>
        <taxon>Rotifera</taxon>
        <taxon>Eurotatoria</taxon>
        <taxon>Bdelloidea</taxon>
        <taxon>Adinetida</taxon>
        <taxon>Adinetidae</taxon>
        <taxon>Adineta</taxon>
    </lineage>
</organism>
<proteinExistence type="predicted"/>
<evidence type="ECO:0000313" key="1">
    <source>
        <dbReference type="EMBL" id="CAF1117042.1"/>
    </source>
</evidence>
<name>A0A814Q8J9_9BILA</name>
<dbReference type="AlphaFoldDB" id="A0A814Q8J9"/>